<feature type="domain" description="PPIase FKBP-type" evidence="8">
    <location>
        <begin position="120"/>
        <end position="206"/>
    </location>
</feature>
<organism evidence="9 10">
    <name type="scientific">Marinomonas mediterranea (strain ATCC 700492 / JCM 21426 / NBRC 103028 / MMB-1)</name>
    <dbReference type="NCBI Taxonomy" id="717774"/>
    <lineage>
        <taxon>Bacteria</taxon>
        <taxon>Pseudomonadati</taxon>
        <taxon>Pseudomonadota</taxon>
        <taxon>Gammaproteobacteria</taxon>
        <taxon>Oceanospirillales</taxon>
        <taxon>Oceanospirillaceae</taxon>
        <taxon>Marinomonas</taxon>
    </lineage>
</organism>
<dbReference type="Proteomes" id="UP000001062">
    <property type="component" value="Chromosome"/>
</dbReference>
<comment type="similarity">
    <text evidence="2 7">Belongs to the FKBP-type PPIase family.</text>
</comment>
<dbReference type="AlphaFoldDB" id="F2JWD2"/>
<dbReference type="eggNOG" id="COG0545">
    <property type="taxonomic scope" value="Bacteria"/>
</dbReference>
<evidence type="ECO:0000256" key="7">
    <source>
        <dbReference type="RuleBase" id="RU003915"/>
    </source>
</evidence>
<dbReference type="InterPro" id="IPR046357">
    <property type="entry name" value="PPIase_dom_sf"/>
</dbReference>
<gene>
    <name evidence="9" type="ordered locus">Marme_1332</name>
</gene>
<dbReference type="HOGENOM" id="CLU_013615_0_3_6"/>
<sequence>MSELSFDTNEAKIAYGIGRQIGDQLKGGDLGELSLPHLYAAIEDALNGAAMRVPGAELEAAFAKLQEEMEAKSKESAKEVVAAGEAFLAENKAAEGIQVTDSGLQYLVLEEGNGATPTAQSTVKVHYEGRLTDGQVFDSSIARGEPIEFPLGGVIAGWTEGLQLMKEGAKYRFTIPAELAYGAQGAGAMIKPHSVLVFDVELLEVK</sequence>
<reference evidence="9 10" key="1">
    <citation type="journal article" date="2012" name="Stand. Genomic Sci.">
        <title>Complete genome sequence of the melanogenic marine bacterium Marinomonas mediterranea type strain (MMB-1(T)).</title>
        <authorList>
            <person name="Lucas-Elio P."/>
            <person name="Goodwin L."/>
            <person name="Woyke T."/>
            <person name="Pitluck S."/>
            <person name="Nolan M."/>
            <person name="Kyrpides N.C."/>
            <person name="Detter J.C."/>
            <person name="Copeland A."/>
            <person name="Teshima H."/>
            <person name="Bruce D."/>
            <person name="Detter C."/>
            <person name="Tapia R."/>
            <person name="Han S."/>
            <person name="Land M.L."/>
            <person name="Ivanova N."/>
            <person name="Mikhailova N."/>
            <person name="Johnston A.W."/>
            <person name="Sanchez-Amat A."/>
        </authorList>
    </citation>
    <scope>NUCLEOTIDE SEQUENCE [LARGE SCALE GENOMIC DNA]</scope>
    <source>
        <strain evidence="10">ATCC 700492 / JCM 21426 / NBRC 103028 / MMB-1</strain>
    </source>
</reference>
<evidence type="ECO:0000259" key="8">
    <source>
        <dbReference type="PROSITE" id="PS50059"/>
    </source>
</evidence>
<dbReference type="PANTHER" id="PTHR43811">
    <property type="entry name" value="FKBP-TYPE PEPTIDYL-PROLYL CIS-TRANS ISOMERASE FKPA"/>
    <property type="match status" value="1"/>
</dbReference>
<dbReference type="PROSITE" id="PS50059">
    <property type="entry name" value="FKBP_PPIASE"/>
    <property type="match status" value="1"/>
</dbReference>
<comment type="catalytic activity">
    <reaction evidence="1 6 7">
        <text>[protein]-peptidylproline (omega=180) = [protein]-peptidylproline (omega=0)</text>
        <dbReference type="Rhea" id="RHEA:16237"/>
        <dbReference type="Rhea" id="RHEA-COMP:10747"/>
        <dbReference type="Rhea" id="RHEA-COMP:10748"/>
        <dbReference type="ChEBI" id="CHEBI:83833"/>
        <dbReference type="ChEBI" id="CHEBI:83834"/>
        <dbReference type="EC" id="5.2.1.8"/>
    </reaction>
</comment>
<name>F2JWD2_MARM1</name>
<keyword evidence="5 6" id="KW-0413">Isomerase</keyword>
<evidence type="ECO:0000256" key="3">
    <source>
        <dbReference type="ARBA" id="ARBA00022729"/>
    </source>
</evidence>
<dbReference type="InterPro" id="IPR001179">
    <property type="entry name" value="PPIase_FKBP_dom"/>
</dbReference>
<evidence type="ECO:0000313" key="10">
    <source>
        <dbReference type="Proteomes" id="UP000001062"/>
    </source>
</evidence>
<evidence type="ECO:0000256" key="2">
    <source>
        <dbReference type="ARBA" id="ARBA00006577"/>
    </source>
</evidence>
<dbReference type="KEGG" id="mme:Marme_1332"/>
<dbReference type="InterPro" id="IPR000774">
    <property type="entry name" value="PPIase_FKBP_N"/>
</dbReference>
<dbReference type="EMBL" id="CP002583">
    <property type="protein sequence ID" value="ADZ90605.1"/>
    <property type="molecule type" value="Genomic_DNA"/>
</dbReference>
<dbReference type="NCBIfam" id="NF008602">
    <property type="entry name" value="PRK11570.1"/>
    <property type="match status" value="1"/>
</dbReference>
<dbReference type="Gene3D" id="3.10.50.40">
    <property type="match status" value="1"/>
</dbReference>
<dbReference type="InterPro" id="IPR036944">
    <property type="entry name" value="PPIase_FKBP_N_sf"/>
</dbReference>
<accession>F2JWD2</accession>
<dbReference type="SUPFAM" id="SSF54534">
    <property type="entry name" value="FKBP-like"/>
    <property type="match status" value="1"/>
</dbReference>
<dbReference type="Pfam" id="PF01346">
    <property type="entry name" value="FKBP_N"/>
    <property type="match status" value="1"/>
</dbReference>
<dbReference type="GO" id="GO:0003755">
    <property type="term" value="F:peptidyl-prolyl cis-trans isomerase activity"/>
    <property type="evidence" value="ECO:0007669"/>
    <property type="project" value="UniProtKB-UniRule"/>
</dbReference>
<evidence type="ECO:0000313" key="9">
    <source>
        <dbReference type="EMBL" id="ADZ90605.1"/>
    </source>
</evidence>
<evidence type="ECO:0000256" key="6">
    <source>
        <dbReference type="PROSITE-ProRule" id="PRU00277"/>
    </source>
</evidence>
<evidence type="ECO:0000256" key="1">
    <source>
        <dbReference type="ARBA" id="ARBA00000971"/>
    </source>
</evidence>
<evidence type="ECO:0000256" key="5">
    <source>
        <dbReference type="ARBA" id="ARBA00023235"/>
    </source>
</evidence>
<evidence type="ECO:0000256" key="4">
    <source>
        <dbReference type="ARBA" id="ARBA00023110"/>
    </source>
</evidence>
<keyword evidence="3" id="KW-0732">Signal</keyword>
<dbReference type="PANTHER" id="PTHR43811:SF19">
    <property type="entry name" value="39 KDA FK506-BINDING NUCLEAR PROTEIN"/>
    <property type="match status" value="1"/>
</dbReference>
<dbReference type="OrthoDB" id="9814548at2"/>
<dbReference type="Pfam" id="PF00254">
    <property type="entry name" value="FKBP_C"/>
    <property type="match status" value="1"/>
</dbReference>
<keyword evidence="4 6" id="KW-0697">Rotamase</keyword>
<dbReference type="FunFam" id="3.10.50.40:FF:000045">
    <property type="entry name" value="Peptidyl-prolyl cis-trans isomerase"/>
    <property type="match status" value="1"/>
</dbReference>
<dbReference type="GO" id="GO:0006457">
    <property type="term" value="P:protein folding"/>
    <property type="evidence" value="ECO:0007669"/>
    <property type="project" value="InterPro"/>
</dbReference>
<dbReference type="RefSeq" id="WP_013660510.1">
    <property type="nucleotide sequence ID" value="NC_015276.1"/>
</dbReference>
<dbReference type="EC" id="5.2.1.8" evidence="7"/>
<dbReference type="Gene3D" id="1.10.287.460">
    <property type="entry name" value="Peptidyl-prolyl cis-trans isomerase, FKBP-type, N-terminal domain"/>
    <property type="match status" value="1"/>
</dbReference>
<protein>
    <recommendedName>
        <fullName evidence="7">Peptidyl-prolyl cis-trans isomerase</fullName>
        <ecNumber evidence="7">5.2.1.8</ecNumber>
    </recommendedName>
</protein>
<keyword evidence="10" id="KW-1185">Reference proteome</keyword>
<dbReference type="PATRIC" id="fig|717774.3.peg.1380"/>
<dbReference type="STRING" id="717774.Marme_1332"/>
<proteinExistence type="inferred from homology"/>